<accession>A0ABR2MSV4</accession>
<dbReference type="Proteomes" id="UP001412067">
    <property type="component" value="Unassembled WGS sequence"/>
</dbReference>
<dbReference type="InterPro" id="IPR025757">
    <property type="entry name" value="MIP1_Leuzipper"/>
</dbReference>
<feature type="coiled-coil region" evidence="1">
    <location>
        <begin position="102"/>
        <end position="168"/>
    </location>
</feature>
<evidence type="ECO:0000313" key="4">
    <source>
        <dbReference type="EMBL" id="KAK8967272.1"/>
    </source>
</evidence>
<feature type="domain" description="Ternary complex factor MIP1 leucine-zipper" evidence="3">
    <location>
        <begin position="91"/>
        <end position="168"/>
    </location>
</feature>
<feature type="region of interest" description="Disordered" evidence="2">
    <location>
        <begin position="205"/>
        <end position="272"/>
    </location>
</feature>
<organism evidence="4 5">
    <name type="scientific">Platanthera guangdongensis</name>
    <dbReference type="NCBI Taxonomy" id="2320717"/>
    <lineage>
        <taxon>Eukaryota</taxon>
        <taxon>Viridiplantae</taxon>
        <taxon>Streptophyta</taxon>
        <taxon>Embryophyta</taxon>
        <taxon>Tracheophyta</taxon>
        <taxon>Spermatophyta</taxon>
        <taxon>Magnoliopsida</taxon>
        <taxon>Liliopsida</taxon>
        <taxon>Asparagales</taxon>
        <taxon>Orchidaceae</taxon>
        <taxon>Orchidoideae</taxon>
        <taxon>Orchideae</taxon>
        <taxon>Orchidinae</taxon>
        <taxon>Platanthera</taxon>
    </lineage>
</organism>
<dbReference type="PANTHER" id="PTHR46248:SF9">
    <property type="entry name" value="EXPRESSED PROTEIN"/>
    <property type="match status" value="1"/>
</dbReference>
<proteinExistence type="predicted"/>
<gene>
    <name evidence="4" type="ORF">KSP40_PGU008730</name>
</gene>
<evidence type="ECO:0000259" key="3">
    <source>
        <dbReference type="Pfam" id="PF14389"/>
    </source>
</evidence>
<evidence type="ECO:0000256" key="1">
    <source>
        <dbReference type="SAM" id="Coils"/>
    </source>
</evidence>
<dbReference type="Pfam" id="PF14389">
    <property type="entry name" value="Lzipper-MIP1"/>
    <property type="match status" value="1"/>
</dbReference>
<reference evidence="4 5" key="1">
    <citation type="journal article" date="2022" name="Nat. Plants">
        <title>Genomes of leafy and leafless Platanthera orchids illuminate the evolution of mycoheterotrophy.</title>
        <authorList>
            <person name="Li M.H."/>
            <person name="Liu K.W."/>
            <person name="Li Z."/>
            <person name="Lu H.C."/>
            <person name="Ye Q.L."/>
            <person name="Zhang D."/>
            <person name="Wang J.Y."/>
            <person name="Li Y.F."/>
            <person name="Zhong Z.M."/>
            <person name="Liu X."/>
            <person name="Yu X."/>
            <person name="Liu D.K."/>
            <person name="Tu X.D."/>
            <person name="Liu B."/>
            <person name="Hao Y."/>
            <person name="Liao X.Y."/>
            <person name="Jiang Y.T."/>
            <person name="Sun W.H."/>
            <person name="Chen J."/>
            <person name="Chen Y.Q."/>
            <person name="Ai Y."/>
            <person name="Zhai J.W."/>
            <person name="Wu S.S."/>
            <person name="Zhou Z."/>
            <person name="Hsiao Y.Y."/>
            <person name="Wu W.L."/>
            <person name="Chen Y.Y."/>
            <person name="Lin Y.F."/>
            <person name="Hsu J.L."/>
            <person name="Li C.Y."/>
            <person name="Wang Z.W."/>
            <person name="Zhao X."/>
            <person name="Zhong W.Y."/>
            <person name="Ma X.K."/>
            <person name="Ma L."/>
            <person name="Huang J."/>
            <person name="Chen G.Z."/>
            <person name="Huang M.Z."/>
            <person name="Huang L."/>
            <person name="Peng D.H."/>
            <person name="Luo Y.B."/>
            <person name="Zou S.Q."/>
            <person name="Chen S.P."/>
            <person name="Lan S."/>
            <person name="Tsai W.C."/>
            <person name="Van de Peer Y."/>
            <person name="Liu Z.J."/>
        </authorList>
    </citation>
    <scope>NUCLEOTIDE SEQUENCE [LARGE SCALE GENOMIC DNA]</scope>
    <source>
        <strain evidence="4">Lor288</strain>
    </source>
</reference>
<keyword evidence="5" id="KW-1185">Reference proteome</keyword>
<sequence>MDYYRRFPSVYWEEKTWSCCDLLLEEKKKRFTGEGVSVWGGEAEEMNSRMRTGTHAMKAAPKHDKGMGKEKEQKEVEEGSKVKELGNFMSRRERKIALQNDIDKLRKKLNWEENVHKALKRAFTRPLGVLPRLPTYLPSYTLELLAEVAVLEEEVVRLEEQVVNFQQAIYICSTNRSAENELNSCSYHFSYPNLNSSELHKAQSTQWSLDRNRHFPSNRFSGGKHLPKKQNSSSAEEHGGKENQSNSNSVKNTKQSPVKKAQNSNMVHSRAN</sequence>
<evidence type="ECO:0000313" key="5">
    <source>
        <dbReference type="Proteomes" id="UP001412067"/>
    </source>
</evidence>
<feature type="compositionally biased region" description="Basic and acidic residues" evidence="2">
    <location>
        <begin position="61"/>
        <end position="79"/>
    </location>
</feature>
<keyword evidence="1" id="KW-0175">Coiled coil</keyword>
<evidence type="ECO:0000256" key="2">
    <source>
        <dbReference type="SAM" id="MobiDB-lite"/>
    </source>
</evidence>
<name>A0ABR2MSV4_9ASPA</name>
<protein>
    <recommendedName>
        <fullName evidence="3">Ternary complex factor MIP1 leucine-zipper domain-containing protein</fullName>
    </recommendedName>
</protein>
<feature type="region of interest" description="Disordered" evidence="2">
    <location>
        <begin position="56"/>
        <end position="79"/>
    </location>
</feature>
<dbReference type="EMBL" id="JBBWWR010000005">
    <property type="protein sequence ID" value="KAK8967272.1"/>
    <property type="molecule type" value="Genomic_DNA"/>
</dbReference>
<feature type="compositionally biased region" description="Polar residues" evidence="2">
    <location>
        <begin position="242"/>
        <end position="272"/>
    </location>
</feature>
<dbReference type="PANTHER" id="PTHR46248">
    <property type="entry name" value="EXPRESSED PROTEIN"/>
    <property type="match status" value="1"/>
</dbReference>
<comment type="caution">
    <text evidence="4">The sequence shown here is derived from an EMBL/GenBank/DDBJ whole genome shotgun (WGS) entry which is preliminary data.</text>
</comment>